<feature type="compositionally biased region" description="Low complexity" evidence="1">
    <location>
        <begin position="48"/>
        <end position="58"/>
    </location>
</feature>
<proteinExistence type="predicted"/>
<dbReference type="AlphaFoldDB" id="A0A0E9WE23"/>
<sequence>MPCAIVPASWNEDELDEDTKNLFSVSPPQSVNQPVKRKLPEWAELPRGSVSSSTSTGSKKAKKKKGLFL</sequence>
<feature type="compositionally biased region" description="Polar residues" evidence="1">
    <location>
        <begin position="24"/>
        <end position="33"/>
    </location>
</feature>
<accession>A0A0E9WE23</accession>
<evidence type="ECO:0000256" key="1">
    <source>
        <dbReference type="SAM" id="MobiDB-lite"/>
    </source>
</evidence>
<protein>
    <submittedName>
        <fullName evidence="2">Uncharacterized protein</fullName>
    </submittedName>
</protein>
<name>A0A0E9WE23_ANGAN</name>
<organism evidence="2">
    <name type="scientific">Anguilla anguilla</name>
    <name type="common">European freshwater eel</name>
    <name type="synonym">Muraena anguilla</name>
    <dbReference type="NCBI Taxonomy" id="7936"/>
    <lineage>
        <taxon>Eukaryota</taxon>
        <taxon>Metazoa</taxon>
        <taxon>Chordata</taxon>
        <taxon>Craniata</taxon>
        <taxon>Vertebrata</taxon>
        <taxon>Euteleostomi</taxon>
        <taxon>Actinopterygii</taxon>
        <taxon>Neopterygii</taxon>
        <taxon>Teleostei</taxon>
        <taxon>Anguilliformes</taxon>
        <taxon>Anguillidae</taxon>
        <taxon>Anguilla</taxon>
    </lineage>
</organism>
<reference evidence="2" key="2">
    <citation type="journal article" date="2015" name="Fish Shellfish Immunol.">
        <title>Early steps in the European eel (Anguilla anguilla)-Vibrio vulnificus interaction in the gills: Role of the RtxA13 toxin.</title>
        <authorList>
            <person name="Callol A."/>
            <person name="Pajuelo D."/>
            <person name="Ebbesson L."/>
            <person name="Teles M."/>
            <person name="MacKenzie S."/>
            <person name="Amaro C."/>
        </authorList>
    </citation>
    <scope>NUCLEOTIDE SEQUENCE</scope>
</reference>
<dbReference type="EMBL" id="GBXM01019970">
    <property type="protein sequence ID" value="JAH88607.1"/>
    <property type="molecule type" value="Transcribed_RNA"/>
</dbReference>
<feature type="compositionally biased region" description="Basic residues" evidence="1">
    <location>
        <begin position="59"/>
        <end position="69"/>
    </location>
</feature>
<feature type="region of interest" description="Disordered" evidence="1">
    <location>
        <begin position="24"/>
        <end position="69"/>
    </location>
</feature>
<evidence type="ECO:0000313" key="2">
    <source>
        <dbReference type="EMBL" id="JAH88607.1"/>
    </source>
</evidence>
<reference evidence="2" key="1">
    <citation type="submission" date="2014-11" db="EMBL/GenBank/DDBJ databases">
        <authorList>
            <person name="Amaro Gonzalez C."/>
        </authorList>
    </citation>
    <scope>NUCLEOTIDE SEQUENCE</scope>
</reference>